<organism evidence="1">
    <name type="scientific">freshwater metagenome</name>
    <dbReference type="NCBI Taxonomy" id="449393"/>
    <lineage>
        <taxon>unclassified sequences</taxon>
        <taxon>metagenomes</taxon>
        <taxon>ecological metagenomes</taxon>
    </lineage>
</organism>
<accession>A0A6J6LHR2</accession>
<gene>
    <name evidence="1" type="ORF">UFOPK2214_01249</name>
</gene>
<protein>
    <submittedName>
        <fullName evidence="1">Unannotated protein</fullName>
    </submittedName>
</protein>
<name>A0A6J6LHR2_9ZZZZ</name>
<reference evidence="1" key="1">
    <citation type="submission" date="2020-05" db="EMBL/GenBank/DDBJ databases">
        <authorList>
            <person name="Chiriac C."/>
            <person name="Salcher M."/>
            <person name="Ghai R."/>
            <person name="Kavagutti S V."/>
        </authorList>
    </citation>
    <scope>NUCLEOTIDE SEQUENCE</scope>
</reference>
<proteinExistence type="predicted"/>
<dbReference type="AlphaFoldDB" id="A0A6J6LHR2"/>
<evidence type="ECO:0000313" key="1">
    <source>
        <dbReference type="EMBL" id="CAB4661171.1"/>
    </source>
</evidence>
<dbReference type="InterPro" id="IPR027417">
    <property type="entry name" value="P-loop_NTPase"/>
</dbReference>
<sequence length="212" mass="22662">MSTLFMSPKGGNCTTVTASAFSLMSAIRGTNTLLIDLCGDVPAAIGMAEPHGPGINDWLNEENIGDPQQMVLLGTPVIPGLVVVHRGARFVDGEPRWKALAQAISELPHDVIIDAGTTYVPEELTSAVTNVSMVVKPCYLSLRRASRLPRPSNVFVVKEDNRALTVKDVGNVLGVPIAAEIPYEAAISRAVDAGLLPARVEQLFGNCFFPRK</sequence>
<dbReference type="EMBL" id="CAEZWJ010000051">
    <property type="protein sequence ID" value="CAB4661171.1"/>
    <property type="molecule type" value="Genomic_DNA"/>
</dbReference>
<dbReference type="Gene3D" id="3.40.50.300">
    <property type="entry name" value="P-loop containing nucleotide triphosphate hydrolases"/>
    <property type="match status" value="1"/>
</dbReference>
<dbReference type="SUPFAM" id="SSF52540">
    <property type="entry name" value="P-loop containing nucleoside triphosphate hydrolases"/>
    <property type="match status" value="1"/>
</dbReference>